<name>A0A2P7AWQ6_9HYPH</name>
<evidence type="ECO:0000256" key="2">
    <source>
        <dbReference type="ARBA" id="ARBA00022683"/>
    </source>
</evidence>
<evidence type="ECO:0000256" key="1">
    <source>
        <dbReference type="ARBA" id="ARBA00022679"/>
    </source>
</evidence>
<reference evidence="5" key="1">
    <citation type="submission" date="2017-11" db="EMBL/GenBank/DDBJ databases">
        <authorList>
            <person name="Kuznetsova I."/>
            <person name="Sazanova A."/>
            <person name="Chirak E."/>
            <person name="Safronova V."/>
            <person name="Willems A."/>
        </authorList>
    </citation>
    <scope>NUCLEOTIDE SEQUENCE [LARGE SCALE GENOMIC DNA]</scope>
    <source>
        <strain evidence="5">PEPV15</strain>
    </source>
</reference>
<dbReference type="GO" id="GO:0008982">
    <property type="term" value="F:protein-N(PI)-phosphohistidine-sugar phosphotransferase activity"/>
    <property type="evidence" value="ECO:0007669"/>
    <property type="project" value="InterPro"/>
</dbReference>
<organism evidence="4 5">
    <name type="scientific">Phyllobacterium endophyticum</name>
    <dbReference type="NCBI Taxonomy" id="1149773"/>
    <lineage>
        <taxon>Bacteria</taxon>
        <taxon>Pseudomonadati</taxon>
        <taxon>Pseudomonadota</taxon>
        <taxon>Alphaproteobacteria</taxon>
        <taxon>Hyphomicrobiales</taxon>
        <taxon>Phyllobacteriaceae</taxon>
        <taxon>Phyllobacterium</taxon>
    </lineage>
</organism>
<dbReference type="GO" id="GO:0009401">
    <property type="term" value="P:phosphoenolpyruvate-dependent sugar phosphotransferase system"/>
    <property type="evidence" value="ECO:0007669"/>
    <property type="project" value="UniProtKB-KW"/>
</dbReference>
<dbReference type="Pfam" id="PF02302">
    <property type="entry name" value="PTS_IIB"/>
    <property type="match status" value="1"/>
</dbReference>
<dbReference type="CDD" id="cd05566">
    <property type="entry name" value="PTS_IIB_galactitol"/>
    <property type="match status" value="1"/>
</dbReference>
<dbReference type="Proteomes" id="UP000241158">
    <property type="component" value="Unassembled WGS sequence"/>
</dbReference>
<sequence length="95" mass="10060">MAKQKTVLFACGTGIATSTVVAHAVEDAMKERGIRFNSRQCKATEVAGQIDDVDLVVTTTQLPKDLGKPVITTLAFLTGIGKADALDKIEAALRD</sequence>
<keyword evidence="5" id="KW-1185">Reference proteome</keyword>
<dbReference type="EMBL" id="PGGN01000002">
    <property type="protein sequence ID" value="PSH58644.1"/>
    <property type="molecule type" value="Genomic_DNA"/>
</dbReference>
<keyword evidence="2" id="KW-0598">Phosphotransferase system</keyword>
<comment type="caution">
    <text evidence="4">The sequence shown here is derived from an EMBL/GenBank/DDBJ whole genome shotgun (WGS) entry which is preliminary data.</text>
</comment>
<feature type="domain" description="PTS EIIB type-2" evidence="3">
    <location>
        <begin position="5"/>
        <end position="95"/>
    </location>
</feature>
<dbReference type="Gene3D" id="3.40.50.2300">
    <property type="match status" value="1"/>
</dbReference>
<dbReference type="PROSITE" id="PS51099">
    <property type="entry name" value="PTS_EIIB_TYPE_2"/>
    <property type="match status" value="1"/>
</dbReference>
<accession>A0A2P7AWQ6</accession>
<gene>
    <name evidence="4" type="ORF">CU100_13840</name>
</gene>
<evidence type="ECO:0000313" key="4">
    <source>
        <dbReference type="EMBL" id="PSH58644.1"/>
    </source>
</evidence>
<dbReference type="InterPro" id="IPR036095">
    <property type="entry name" value="PTS_EIIB-like_sf"/>
</dbReference>
<dbReference type="SUPFAM" id="SSF52794">
    <property type="entry name" value="PTS system IIB component-like"/>
    <property type="match status" value="1"/>
</dbReference>
<proteinExistence type="predicted"/>
<dbReference type="InterPro" id="IPR003501">
    <property type="entry name" value="PTS_EIIB_2/3"/>
</dbReference>
<evidence type="ECO:0000259" key="3">
    <source>
        <dbReference type="PROSITE" id="PS51099"/>
    </source>
</evidence>
<keyword evidence="1" id="KW-0808">Transferase</keyword>
<protein>
    <submittedName>
        <fullName evidence="4">PTS galactitol transporter subunit IIB</fullName>
    </submittedName>
</protein>
<evidence type="ECO:0000313" key="5">
    <source>
        <dbReference type="Proteomes" id="UP000241158"/>
    </source>
</evidence>
<dbReference type="InterPro" id="IPR013011">
    <property type="entry name" value="PTS_EIIB_2"/>
</dbReference>
<dbReference type="OrthoDB" id="6505030at2"/>
<dbReference type="RefSeq" id="WP_106717093.1">
    <property type="nucleotide sequence ID" value="NZ_JACHXT010000001.1"/>
</dbReference>
<dbReference type="AlphaFoldDB" id="A0A2P7AWQ6"/>